<keyword evidence="2 8" id="KW-0812">Transmembrane</keyword>
<evidence type="ECO:0008006" key="11">
    <source>
        <dbReference type="Google" id="ProtNLM"/>
    </source>
</evidence>
<dbReference type="AlphaFoldDB" id="A0A1L9PKG2"/>
<dbReference type="Pfam" id="PF08592">
    <property type="entry name" value="Anthrone_oxy"/>
    <property type="match status" value="1"/>
</dbReference>
<dbReference type="PANTHER" id="PTHR35042">
    <property type="entry name" value="ANTHRONE OXYGENASE ENCC"/>
    <property type="match status" value="1"/>
</dbReference>
<comment type="subcellular location">
    <subcellularLocation>
        <location evidence="1">Membrane</location>
        <topology evidence="1">Multi-pass membrane protein</topology>
    </subcellularLocation>
</comment>
<reference evidence="10" key="1">
    <citation type="journal article" date="2017" name="Genome Biol.">
        <title>Comparative genomics reveals high biological diversity and specific adaptations in the industrially and medically important fungal genus Aspergillus.</title>
        <authorList>
            <person name="de Vries R.P."/>
            <person name="Riley R."/>
            <person name="Wiebenga A."/>
            <person name="Aguilar-Osorio G."/>
            <person name="Amillis S."/>
            <person name="Uchima C.A."/>
            <person name="Anderluh G."/>
            <person name="Asadollahi M."/>
            <person name="Askin M."/>
            <person name="Barry K."/>
            <person name="Battaglia E."/>
            <person name="Bayram O."/>
            <person name="Benocci T."/>
            <person name="Braus-Stromeyer S.A."/>
            <person name="Caldana C."/>
            <person name="Canovas D."/>
            <person name="Cerqueira G.C."/>
            <person name="Chen F."/>
            <person name="Chen W."/>
            <person name="Choi C."/>
            <person name="Clum A."/>
            <person name="Dos Santos R.A."/>
            <person name="Damasio A.R."/>
            <person name="Diallinas G."/>
            <person name="Emri T."/>
            <person name="Fekete E."/>
            <person name="Flipphi M."/>
            <person name="Freyberg S."/>
            <person name="Gallo A."/>
            <person name="Gournas C."/>
            <person name="Habgood R."/>
            <person name="Hainaut M."/>
            <person name="Harispe M.L."/>
            <person name="Henrissat B."/>
            <person name="Hilden K.S."/>
            <person name="Hope R."/>
            <person name="Hossain A."/>
            <person name="Karabika E."/>
            <person name="Karaffa L."/>
            <person name="Karanyi Z."/>
            <person name="Krasevec N."/>
            <person name="Kuo A."/>
            <person name="Kusch H."/>
            <person name="LaButti K."/>
            <person name="Lagendijk E.L."/>
            <person name="Lapidus A."/>
            <person name="Levasseur A."/>
            <person name="Lindquist E."/>
            <person name="Lipzen A."/>
            <person name="Logrieco A.F."/>
            <person name="MacCabe A."/>
            <person name="Maekelae M.R."/>
            <person name="Malavazi I."/>
            <person name="Melin P."/>
            <person name="Meyer V."/>
            <person name="Mielnichuk N."/>
            <person name="Miskei M."/>
            <person name="Molnar A.P."/>
            <person name="Mule G."/>
            <person name="Ngan C.Y."/>
            <person name="Orejas M."/>
            <person name="Orosz E."/>
            <person name="Ouedraogo J.P."/>
            <person name="Overkamp K.M."/>
            <person name="Park H.-S."/>
            <person name="Perrone G."/>
            <person name="Piumi F."/>
            <person name="Punt P.J."/>
            <person name="Ram A.F."/>
            <person name="Ramon A."/>
            <person name="Rauscher S."/>
            <person name="Record E."/>
            <person name="Riano-Pachon D.M."/>
            <person name="Robert V."/>
            <person name="Roehrig J."/>
            <person name="Ruller R."/>
            <person name="Salamov A."/>
            <person name="Salih N.S."/>
            <person name="Samson R.A."/>
            <person name="Sandor E."/>
            <person name="Sanguinetti M."/>
            <person name="Schuetze T."/>
            <person name="Sepcic K."/>
            <person name="Shelest E."/>
            <person name="Sherlock G."/>
            <person name="Sophianopoulou V."/>
            <person name="Squina F.M."/>
            <person name="Sun H."/>
            <person name="Susca A."/>
            <person name="Todd R.B."/>
            <person name="Tsang A."/>
            <person name="Unkles S.E."/>
            <person name="van de Wiele N."/>
            <person name="van Rossen-Uffink D."/>
            <person name="Oliveira J.V."/>
            <person name="Vesth T.C."/>
            <person name="Visser J."/>
            <person name="Yu J.-H."/>
            <person name="Zhou M."/>
            <person name="Andersen M.R."/>
            <person name="Archer D.B."/>
            <person name="Baker S.E."/>
            <person name="Benoit I."/>
            <person name="Brakhage A.A."/>
            <person name="Braus G.H."/>
            <person name="Fischer R."/>
            <person name="Frisvad J.C."/>
            <person name="Goldman G.H."/>
            <person name="Houbraken J."/>
            <person name="Oakley B."/>
            <person name="Pocsi I."/>
            <person name="Scazzocchio C."/>
            <person name="Seiboth B."/>
            <person name="vanKuyk P.A."/>
            <person name="Wortman J."/>
            <person name="Dyer P.S."/>
            <person name="Grigoriev I.V."/>
        </authorList>
    </citation>
    <scope>NUCLEOTIDE SEQUENCE [LARGE SCALE GENOMIC DNA]</scope>
    <source>
        <strain evidence="10">CBS 583.65</strain>
    </source>
</reference>
<evidence type="ECO:0000256" key="7">
    <source>
        <dbReference type="ARBA" id="ARBA00034313"/>
    </source>
</evidence>
<sequence>MSDLPTHFRVAQVVGTLGASWISGNMGALSLISVPALMRWQSEEQVDSVDVARYFKRFLAKGGINPALIALVSCTNGYLAWSYRPGGWCQLTFPHVDMMPYLAGAALTLSIIPFTIVTIIPINKAMAEKAEEPRKGGNGKPAADDTQELLGRWVVRNGARSLFALVAAGLTLTAAL</sequence>
<dbReference type="Proteomes" id="UP000184073">
    <property type="component" value="Unassembled WGS sequence"/>
</dbReference>
<evidence type="ECO:0000256" key="4">
    <source>
        <dbReference type="ARBA" id="ARBA00023002"/>
    </source>
</evidence>
<feature type="transmembrane region" description="Helical" evidence="8">
    <location>
        <begin position="101"/>
        <end position="122"/>
    </location>
</feature>
<dbReference type="VEuPathDB" id="FungiDB:ASPVEDRAFT_41536"/>
<dbReference type="RefSeq" id="XP_040667779.1">
    <property type="nucleotide sequence ID" value="XM_040812370.1"/>
</dbReference>
<dbReference type="GO" id="GO:0004497">
    <property type="term" value="F:monooxygenase activity"/>
    <property type="evidence" value="ECO:0007669"/>
    <property type="project" value="UniProtKB-KW"/>
</dbReference>
<dbReference type="STRING" id="1036611.A0A1L9PKG2"/>
<evidence type="ECO:0000313" key="10">
    <source>
        <dbReference type="Proteomes" id="UP000184073"/>
    </source>
</evidence>
<keyword evidence="4" id="KW-0560">Oxidoreductase</keyword>
<feature type="transmembrane region" description="Helical" evidence="8">
    <location>
        <begin position="58"/>
        <end position="81"/>
    </location>
</feature>
<dbReference type="OrthoDB" id="5954308at2759"/>
<keyword evidence="5" id="KW-0503">Monooxygenase</keyword>
<dbReference type="PANTHER" id="PTHR35042:SF3">
    <property type="entry name" value="ANTHRONE OXYGENASE-RELATED"/>
    <property type="match status" value="1"/>
</dbReference>
<evidence type="ECO:0000256" key="8">
    <source>
        <dbReference type="SAM" id="Phobius"/>
    </source>
</evidence>
<keyword evidence="10" id="KW-1185">Reference proteome</keyword>
<evidence type="ECO:0000313" key="9">
    <source>
        <dbReference type="EMBL" id="OJJ02017.1"/>
    </source>
</evidence>
<evidence type="ECO:0000256" key="3">
    <source>
        <dbReference type="ARBA" id="ARBA00022989"/>
    </source>
</evidence>
<keyword evidence="6 8" id="KW-0472">Membrane</keyword>
<evidence type="ECO:0000256" key="5">
    <source>
        <dbReference type="ARBA" id="ARBA00023033"/>
    </source>
</evidence>
<dbReference type="GO" id="GO:0016020">
    <property type="term" value="C:membrane"/>
    <property type="evidence" value="ECO:0007669"/>
    <property type="project" value="UniProtKB-SubCell"/>
</dbReference>
<evidence type="ECO:0000256" key="6">
    <source>
        <dbReference type="ARBA" id="ARBA00023136"/>
    </source>
</evidence>
<dbReference type="InterPro" id="IPR013901">
    <property type="entry name" value="Anthrone_oxy"/>
</dbReference>
<keyword evidence="3 8" id="KW-1133">Transmembrane helix</keyword>
<comment type="similarity">
    <text evidence="7">Belongs to the anthrone oxygenase family.</text>
</comment>
<accession>A0A1L9PKG2</accession>
<evidence type="ECO:0000256" key="2">
    <source>
        <dbReference type="ARBA" id="ARBA00022692"/>
    </source>
</evidence>
<dbReference type="GeneID" id="63727881"/>
<gene>
    <name evidence="9" type="ORF">ASPVEDRAFT_41536</name>
</gene>
<dbReference type="EMBL" id="KV878129">
    <property type="protein sequence ID" value="OJJ02017.1"/>
    <property type="molecule type" value="Genomic_DNA"/>
</dbReference>
<name>A0A1L9PKG2_ASPVE</name>
<proteinExistence type="inferred from homology"/>
<organism evidence="9 10">
    <name type="scientific">Aspergillus versicolor CBS 583.65</name>
    <dbReference type="NCBI Taxonomy" id="1036611"/>
    <lineage>
        <taxon>Eukaryota</taxon>
        <taxon>Fungi</taxon>
        <taxon>Dikarya</taxon>
        <taxon>Ascomycota</taxon>
        <taxon>Pezizomycotina</taxon>
        <taxon>Eurotiomycetes</taxon>
        <taxon>Eurotiomycetidae</taxon>
        <taxon>Eurotiales</taxon>
        <taxon>Aspergillaceae</taxon>
        <taxon>Aspergillus</taxon>
        <taxon>Aspergillus subgen. Nidulantes</taxon>
    </lineage>
</organism>
<protein>
    <recommendedName>
        <fullName evidence="11">DUF1772 domain-containing protein</fullName>
    </recommendedName>
</protein>
<evidence type="ECO:0000256" key="1">
    <source>
        <dbReference type="ARBA" id="ARBA00004141"/>
    </source>
</evidence>
<feature type="transmembrane region" description="Helical" evidence="8">
    <location>
        <begin position="20"/>
        <end position="38"/>
    </location>
</feature>